<evidence type="ECO:0000256" key="1">
    <source>
        <dbReference type="ARBA" id="ARBA00004367"/>
    </source>
</evidence>
<comment type="similarity">
    <text evidence="2">Belongs to the OS-9 family.</text>
</comment>
<evidence type="ECO:0000256" key="4">
    <source>
        <dbReference type="ARBA" id="ARBA00022729"/>
    </source>
</evidence>
<keyword evidence="6" id="KW-0256">Endoplasmic reticulum</keyword>
<dbReference type="SUPFAM" id="SSF50911">
    <property type="entry name" value="Mannose 6-phosphate receptor domain"/>
    <property type="match status" value="1"/>
</dbReference>
<dbReference type="PROSITE" id="PS51914">
    <property type="entry name" value="MRH"/>
    <property type="match status" value="1"/>
</dbReference>
<accession>A0ABR3IUS6</accession>
<dbReference type="PANTHER" id="PTHR15414:SF0">
    <property type="entry name" value="ENDOPLASMIC RETICULUM LECTIN 1"/>
    <property type="match status" value="1"/>
</dbReference>
<gene>
    <name evidence="11" type="ORF">HGRIS_013153</name>
</gene>
<evidence type="ECO:0000256" key="5">
    <source>
        <dbReference type="ARBA" id="ARBA00022734"/>
    </source>
</evidence>
<feature type="signal peptide" evidence="9">
    <location>
        <begin position="1"/>
        <end position="29"/>
    </location>
</feature>
<dbReference type="InterPro" id="IPR045149">
    <property type="entry name" value="OS-9-like"/>
</dbReference>
<evidence type="ECO:0000256" key="7">
    <source>
        <dbReference type="ARBA" id="ARBA00023157"/>
    </source>
</evidence>
<feature type="chain" id="PRO_5045125107" description="Protein OS-9 homolog" evidence="9">
    <location>
        <begin position="30"/>
        <end position="494"/>
    </location>
</feature>
<evidence type="ECO:0000313" key="11">
    <source>
        <dbReference type="EMBL" id="KAL0947009.1"/>
    </source>
</evidence>
<dbReference type="InterPro" id="IPR009011">
    <property type="entry name" value="Man6P_isomerase_rcpt-bd_dom_sf"/>
</dbReference>
<name>A0ABR3IUS6_9AGAR</name>
<dbReference type="Proteomes" id="UP001556367">
    <property type="component" value="Unassembled WGS sequence"/>
</dbReference>
<keyword evidence="12" id="KW-1185">Reference proteome</keyword>
<feature type="region of interest" description="Disordered" evidence="8">
    <location>
        <begin position="198"/>
        <end position="227"/>
    </location>
</feature>
<feature type="region of interest" description="Disordered" evidence="8">
    <location>
        <begin position="455"/>
        <end position="494"/>
    </location>
</feature>
<evidence type="ECO:0000256" key="6">
    <source>
        <dbReference type="ARBA" id="ARBA00022824"/>
    </source>
</evidence>
<reference evidence="12" key="1">
    <citation type="submission" date="2024-06" db="EMBL/GenBank/DDBJ databases">
        <title>Multi-omics analyses provide insights into the biosynthesis of the anticancer antibiotic pleurotin in Hohenbuehelia grisea.</title>
        <authorList>
            <person name="Weaver J.A."/>
            <person name="Alberti F."/>
        </authorList>
    </citation>
    <scope>NUCLEOTIDE SEQUENCE [LARGE SCALE GENOMIC DNA]</scope>
    <source>
        <strain evidence="12">T-177</strain>
    </source>
</reference>
<evidence type="ECO:0000256" key="3">
    <source>
        <dbReference type="ARBA" id="ARBA00018727"/>
    </source>
</evidence>
<keyword evidence="4 9" id="KW-0732">Signal</keyword>
<feature type="region of interest" description="Disordered" evidence="8">
    <location>
        <begin position="333"/>
        <end position="377"/>
    </location>
</feature>
<comment type="subcellular location">
    <subcellularLocation>
        <location evidence="1">Endoplasmic reticulum membrane</location>
        <topology evidence="1">Peripheral membrane protein</topology>
        <orientation evidence="1">Lumenal side</orientation>
    </subcellularLocation>
</comment>
<proteinExistence type="inferred from homology"/>
<feature type="compositionally biased region" description="Low complexity" evidence="8">
    <location>
        <begin position="101"/>
        <end position="115"/>
    </location>
</feature>
<evidence type="ECO:0000256" key="9">
    <source>
        <dbReference type="SAM" id="SignalP"/>
    </source>
</evidence>
<dbReference type="EMBL" id="JASNQZ010000015">
    <property type="protein sequence ID" value="KAL0947009.1"/>
    <property type="molecule type" value="Genomic_DNA"/>
</dbReference>
<evidence type="ECO:0000313" key="12">
    <source>
        <dbReference type="Proteomes" id="UP001556367"/>
    </source>
</evidence>
<feature type="region of interest" description="Disordered" evidence="8">
    <location>
        <begin position="134"/>
        <end position="154"/>
    </location>
</feature>
<organism evidence="11 12">
    <name type="scientific">Hohenbuehelia grisea</name>
    <dbReference type="NCBI Taxonomy" id="104357"/>
    <lineage>
        <taxon>Eukaryota</taxon>
        <taxon>Fungi</taxon>
        <taxon>Dikarya</taxon>
        <taxon>Basidiomycota</taxon>
        <taxon>Agaricomycotina</taxon>
        <taxon>Agaricomycetes</taxon>
        <taxon>Agaricomycetidae</taxon>
        <taxon>Agaricales</taxon>
        <taxon>Pleurotineae</taxon>
        <taxon>Pleurotaceae</taxon>
        <taxon>Hohenbuehelia</taxon>
    </lineage>
</organism>
<sequence length="494" mass="53969">MQTCSLSARIQMLIHALAVALVLASLSSARLLHSLPEDPYAFPKYRVTYLNGLPLLNKTADRWLKEGLKGGELEFLDQPWKEETWQTPESPKEIGSGDSQATLATPPSGTPSAPSYSLEVMKIGPRDSYLCFIPKALDHPSPPPEEEADPDVSTARSWSLLQPLAGTCLYHRQGWFTYSYCHNEEIRQFKELITAQPHSSGGQKLEEDPDWESYTLGKAPTTPEPGADLTVAERNAIAANLELARGAGSRYLVQKWGDGTMCDVTGKSREVEVQFHCSMTTTDTILFVKETKTCSYALVIHTPRLCGEPGFRSPREMREEALIRCREIVESTKNAAPAQSNLPESDNPIKLSPRKPLGVPPKPPAQTITGAPGEKTKLSSDRVNKMIRDAVDALVANKVGGKGKAGDDPQVNIKRFGEDGQFMIEFVDEIPLDDELGANVDRITEALRAAGFDIRGAKVPSKDKGKAAGDKGDQKADKKKAAGAAARDPHRDEL</sequence>
<dbReference type="PANTHER" id="PTHR15414">
    <property type="entry name" value="OS-9-RELATED"/>
    <property type="match status" value="1"/>
</dbReference>
<dbReference type="Gene3D" id="2.70.130.10">
    <property type="entry name" value="Mannose-6-phosphate receptor binding domain"/>
    <property type="match status" value="1"/>
</dbReference>
<evidence type="ECO:0000256" key="2">
    <source>
        <dbReference type="ARBA" id="ARBA00009918"/>
    </source>
</evidence>
<evidence type="ECO:0000259" key="10">
    <source>
        <dbReference type="PROSITE" id="PS51914"/>
    </source>
</evidence>
<evidence type="ECO:0000256" key="8">
    <source>
        <dbReference type="SAM" id="MobiDB-lite"/>
    </source>
</evidence>
<dbReference type="InterPro" id="IPR044865">
    <property type="entry name" value="MRH_dom"/>
</dbReference>
<keyword evidence="7" id="KW-1015">Disulfide bond</keyword>
<feature type="region of interest" description="Disordered" evidence="8">
    <location>
        <begin position="79"/>
        <end position="117"/>
    </location>
</feature>
<comment type="caution">
    <text evidence="11">The sequence shown here is derived from an EMBL/GenBank/DDBJ whole genome shotgun (WGS) entry which is preliminary data.</text>
</comment>
<dbReference type="InterPro" id="IPR012913">
    <property type="entry name" value="OS9-like_dom"/>
</dbReference>
<feature type="domain" description="MRH" evidence="10">
    <location>
        <begin position="166"/>
        <end position="308"/>
    </location>
</feature>
<keyword evidence="5" id="KW-0430">Lectin</keyword>
<feature type="compositionally biased region" description="Polar residues" evidence="8">
    <location>
        <begin position="333"/>
        <end position="344"/>
    </location>
</feature>
<feature type="compositionally biased region" description="Basic and acidic residues" evidence="8">
    <location>
        <begin position="460"/>
        <end position="480"/>
    </location>
</feature>
<dbReference type="Pfam" id="PF07915">
    <property type="entry name" value="PRKCSH"/>
    <property type="match status" value="1"/>
</dbReference>
<protein>
    <recommendedName>
        <fullName evidence="3">Protein OS-9 homolog</fullName>
    </recommendedName>
</protein>